<dbReference type="EMBL" id="CP041186">
    <property type="protein sequence ID" value="QDG53589.1"/>
    <property type="molecule type" value="Genomic_DNA"/>
</dbReference>
<dbReference type="GO" id="GO:0016780">
    <property type="term" value="F:phosphotransferase activity, for other substituted phosphate groups"/>
    <property type="evidence" value="ECO:0007669"/>
    <property type="project" value="InterPro"/>
</dbReference>
<organism evidence="11 12">
    <name type="scientific">Persicimonas caeni</name>
    <dbReference type="NCBI Taxonomy" id="2292766"/>
    <lineage>
        <taxon>Bacteria</taxon>
        <taxon>Deltaproteobacteria</taxon>
        <taxon>Bradymonadales</taxon>
        <taxon>Bradymonadaceae</taxon>
        <taxon>Persicimonas</taxon>
    </lineage>
</organism>
<dbReference type="Gene3D" id="1.20.120.1760">
    <property type="match status" value="1"/>
</dbReference>
<dbReference type="InterPro" id="IPR000462">
    <property type="entry name" value="CDP-OH_P_trans"/>
</dbReference>
<proteinExistence type="inferred from homology"/>
<comment type="similarity">
    <text evidence="2">Belongs to the CDP-alcohol phosphatidyltransferase class-I family.</text>
</comment>
<dbReference type="PANTHER" id="PTHR14269">
    <property type="entry name" value="CDP-DIACYLGLYCEROL--GLYCEROL-3-PHOSPHATE 3-PHOSPHATIDYLTRANSFERASE-RELATED"/>
    <property type="match status" value="1"/>
</dbReference>
<feature type="transmembrane region" description="Helical" evidence="10">
    <location>
        <begin position="94"/>
        <end position="111"/>
    </location>
</feature>
<evidence type="ECO:0000256" key="10">
    <source>
        <dbReference type="SAM" id="Phobius"/>
    </source>
</evidence>
<accession>A0A5B8YAE0</accession>
<dbReference type="OrthoDB" id="9796672at2"/>
<keyword evidence="4 10" id="KW-0812">Transmembrane</keyword>
<evidence type="ECO:0000256" key="8">
    <source>
        <dbReference type="ARBA" id="ARBA00023209"/>
    </source>
</evidence>
<keyword evidence="12" id="KW-1185">Reference proteome</keyword>
<evidence type="ECO:0000256" key="7">
    <source>
        <dbReference type="ARBA" id="ARBA00023136"/>
    </source>
</evidence>
<evidence type="ECO:0000256" key="6">
    <source>
        <dbReference type="ARBA" id="ARBA00023098"/>
    </source>
</evidence>
<evidence type="ECO:0000256" key="4">
    <source>
        <dbReference type="ARBA" id="ARBA00022692"/>
    </source>
</evidence>
<keyword evidence="9" id="KW-1208">Phospholipid metabolism</keyword>
<feature type="transmembrane region" description="Helical" evidence="10">
    <location>
        <begin position="147"/>
        <end position="166"/>
    </location>
</feature>
<keyword evidence="8" id="KW-0594">Phospholipid biosynthesis</keyword>
<evidence type="ECO:0000313" key="11">
    <source>
        <dbReference type="EMBL" id="QDG53589.1"/>
    </source>
</evidence>
<accession>A0A4Y6PZI6</accession>
<keyword evidence="3" id="KW-0444">Lipid biosynthesis</keyword>
<evidence type="ECO:0000256" key="2">
    <source>
        <dbReference type="ARBA" id="ARBA00010441"/>
    </source>
</evidence>
<keyword evidence="5 10" id="KW-1133">Transmembrane helix</keyword>
<dbReference type="AlphaFoldDB" id="A0A4Y6PZI6"/>
<feature type="transmembrane region" description="Helical" evidence="10">
    <location>
        <begin position="55"/>
        <end position="73"/>
    </location>
</feature>
<dbReference type="Pfam" id="PF01066">
    <property type="entry name" value="CDP-OH_P_transf"/>
    <property type="match status" value="1"/>
</dbReference>
<keyword evidence="7 10" id="KW-0472">Membrane</keyword>
<dbReference type="InterPro" id="IPR050324">
    <property type="entry name" value="CDP-alcohol_PTase-I"/>
</dbReference>
<protein>
    <submittedName>
        <fullName evidence="11">CDP-alcohol phosphatidyltransferase family protein</fullName>
    </submittedName>
</protein>
<dbReference type="InterPro" id="IPR043130">
    <property type="entry name" value="CDP-OH_PTrfase_TM_dom"/>
</dbReference>
<evidence type="ECO:0000256" key="5">
    <source>
        <dbReference type="ARBA" id="ARBA00022989"/>
    </source>
</evidence>
<evidence type="ECO:0000256" key="3">
    <source>
        <dbReference type="ARBA" id="ARBA00022516"/>
    </source>
</evidence>
<keyword evidence="6" id="KW-0443">Lipid metabolism</keyword>
<evidence type="ECO:0000256" key="9">
    <source>
        <dbReference type="ARBA" id="ARBA00023264"/>
    </source>
</evidence>
<dbReference type="GO" id="GO:0016020">
    <property type="term" value="C:membrane"/>
    <property type="evidence" value="ECO:0007669"/>
    <property type="project" value="UniProtKB-SubCell"/>
</dbReference>
<feature type="transmembrane region" description="Helical" evidence="10">
    <location>
        <begin position="117"/>
        <end position="135"/>
    </location>
</feature>
<evidence type="ECO:0000313" key="12">
    <source>
        <dbReference type="Proteomes" id="UP000315995"/>
    </source>
</evidence>
<evidence type="ECO:0000256" key="1">
    <source>
        <dbReference type="ARBA" id="ARBA00004141"/>
    </source>
</evidence>
<dbReference type="RefSeq" id="WP_141200043.1">
    <property type="nucleotide sequence ID" value="NZ_CP041186.1"/>
</dbReference>
<sequence length="209" mass="23667">MSDQQIHTENLFKIFGADASDHSPPARTFKRYFPNSLTVLRMGLAFAFPAMPQDWWLWVLAVAALTEWLDGALSRLWSVESQFGRMLDPVADKLFIVAMLFTFVWQGWLSLPILGLIALRDVTVAVACIFILLFGDRSELKRMGPRIVGKLTTALQFAFLLTLLIWREVPTWLTVLTIAFSAVAAVDYIQFYSRHIRGNPAPTNTETND</sequence>
<dbReference type="GO" id="GO:0046474">
    <property type="term" value="P:glycerophospholipid biosynthetic process"/>
    <property type="evidence" value="ECO:0007669"/>
    <property type="project" value="TreeGrafter"/>
</dbReference>
<dbReference type="Proteomes" id="UP000315995">
    <property type="component" value="Chromosome"/>
</dbReference>
<feature type="transmembrane region" description="Helical" evidence="10">
    <location>
        <begin position="172"/>
        <end position="189"/>
    </location>
</feature>
<dbReference type="PANTHER" id="PTHR14269:SF11">
    <property type="entry name" value="CDP-DIACYLGLYCEROL--GLYCEROL-3-PHOSPHATE 3-PHOSPHATIDYLTRANSFERASE"/>
    <property type="match status" value="1"/>
</dbReference>
<keyword evidence="11" id="KW-0808">Transferase</keyword>
<comment type="subcellular location">
    <subcellularLocation>
        <location evidence="1">Membrane</location>
        <topology evidence="1">Multi-pass membrane protein</topology>
    </subcellularLocation>
</comment>
<name>A0A4Y6PZI6_PERCE</name>
<reference evidence="11 12" key="1">
    <citation type="submission" date="2019-06" db="EMBL/GenBank/DDBJ databases">
        <title>Persicimonas caeni gen. nov., sp. nov., a predatory bacterium isolated from solar saltern.</title>
        <authorList>
            <person name="Wang S."/>
        </authorList>
    </citation>
    <scope>NUCLEOTIDE SEQUENCE [LARGE SCALE GENOMIC DNA]</scope>
    <source>
        <strain evidence="11 12">YN101</strain>
    </source>
</reference>
<gene>
    <name evidence="11" type="ORF">FIV42_23445</name>
</gene>